<keyword evidence="6" id="KW-0472">Membrane</keyword>
<feature type="binding site" description="axial binding residue" evidence="5">
    <location>
        <position position="468"/>
    </location>
    <ligand>
        <name>heme</name>
        <dbReference type="ChEBI" id="CHEBI:30413"/>
    </ligand>
    <ligandPart>
        <name>Fe</name>
        <dbReference type="ChEBI" id="CHEBI:18248"/>
    </ligandPart>
</feature>
<keyword evidence="2 5" id="KW-0479">Metal-binding</keyword>
<evidence type="ECO:0000256" key="2">
    <source>
        <dbReference type="ARBA" id="ARBA00022723"/>
    </source>
</evidence>
<evidence type="ECO:0000256" key="3">
    <source>
        <dbReference type="ARBA" id="ARBA00023002"/>
    </source>
</evidence>
<evidence type="ECO:0000256" key="4">
    <source>
        <dbReference type="ARBA" id="ARBA00023004"/>
    </source>
</evidence>
<evidence type="ECO:0000256" key="6">
    <source>
        <dbReference type="SAM" id="Phobius"/>
    </source>
</evidence>
<dbReference type="InterPro" id="IPR036396">
    <property type="entry name" value="Cyt_P450_sf"/>
</dbReference>
<dbReference type="InterPro" id="IPR002401">
    <property type="entry name" value="Cyt_P450_E_grp-I"/>
</dbReference>
<evidence type="ECO:0000256" key="5">
    <source>
        <dbReference type="PIRSR" id="PIRSR602401-1"/>
    </source>
</evidence>
<reference evidence="7" key="1">
    <citation type="journal article" date="2022" name="IScience">
        <title>Evolution of zygomycete secretomes and the origins of terrestrial fungal ecologies.</title>
        <authorList>
            <person name="Chang Y."/>
            <person name="Wang Y."/>
            <person name="Mondo S."/>
            <person name="Ahrendt S."/>
            <person name="Andreopoulos W."/>
            <person name="Barry K."/>
            <person name="Beard J."/>
            <person name="Benny G.L."/>
            <person name="Blankenship S."/>
            <person name="Bonito G."/>
            <person name="Cuomo C."/>
            <person name="Desiro A."/>
            <person name="Gervers K.A."/>
            <person name="Hundley H."/>
            <person name="Kuo A."/>
            <person name="LaButti K."/>
            <person name="Lang B.F."/>
            <person name="Lipzen A."/>
            <person name="O'Donnell K."/>
            <person name="Pangilinan J."/>
            <person name="Reynolds N."/>
            <person name="Sandor L."/>
            <person name="Smith M.E."/>
            <person name="Tsang A."/>
            <person name="Grigoriev I.V."/>
            <person name="Stajich J.E."/>
            <person name="Spatafora J.W."/>
        </authorList>
    </citation>
    <scope>NUCLEOTIDE SEQUENCE</scope>
    <source>
        <strain evidence="7">RSA 2281</strain>
    </source>
</reference>
<dbReference type="Pfam" id="PF00067">
    <property type="entry name" value="p450"/>
    <property type="match status" value="1"/>
</dbReference>
<comment type="caution">
    <text evidence="7">The sequence shown here is derived from an EMBL/GenBank/DDBJ whole genome shotgun (WGS) entry which is preliminary data.</text>
</comment>
<dbReference type="GO" id="GO:0016705">
    <property type="term" value="F:oxidoreductase activity, acting on paired donors, with incorporation or reduction of molecular oxygen"/>
    <property type="evidence" value="ECO:0007669"/>
    <property type="project" value="InterPro"/>
</dbReference>
<dbReference type="AlphaFoldDB" id="A0AAD5KJ80"/>
<protein>
    <submittedName>
        <fullName evidence="7">Cytochrome P450</fullName>
    </submittedName>
</protein>
<reference evidence="7" key="2">
    <citation type="submission" date="2023-02" db="EMBL/GenBank/DDBJ databases">
        <authorList>
            <consortium name="DOE Joint Genome Institute"/>
            <person name="Mondo S.J."/>
            <person name="Chang Y."/>
            <person name="Wang Y."/>
            <person name="Ahrendt S."/>
            <person name="Andreopoulos W."/>
            <person name="Barry K."/>
            <person name="Beard J."/>
            <person name="Benny G.L."/>
            <person name="Blankenship S."/>
            <person name="Bonito G."/>
            <person name="Cuomo C."/>
            <person name="Desiro A."/>
            <person name="Gervers K.A."/>
            <person name="Hundley H."/>
            <person name="Kuo A."/>
            <person name="LaButti K."/>
            <person name="Lang B.F."/>
            <person name="Lipzen A."/>
            <person name="O'Donnell K."/>
            <person name="Pangilinan J."/>
            <person name="Reynolds N."/>
            <person name="Sandor L."/>
            <person name="Smith M.W."/>
            <person name="Tsang A."/>
            <person name="Grigoriev I.V."/>
            <person name="Stajich J.E."/>
            <person name="Spatafora J.W."/>
        </authorList>
    </citation>
    <scope>NUCLEOTIDE SEQUENCE</scope>
    <source>
        <strain evidence="7">RSA 2281</strain>
    </source>
</reference>
<keyword evidence="6" id="KW-0812">Transmembrane</keyword>
<dbReference type="Proteomes" id="UP001209540">
    <property type="component" value="Unassembled WGS sequence"/>
</dbReference>
<evidence type="ECO:0000256" key="1">
    <source>
        <dbReference type="ARBA" id="ARBA00010617"/>
    </source>
</evidence>
<keyword evidence="6" id="KW-1133">Transmembrane helix</keyword>
<feature type="transmembrane region" description="Helical" evidence="6">
    <location>
        <begin position="9"/>
        <end position="31"/>
    </location>
</feature>
<evidence type="ECO:0000313" key="7">
    <source>
        <dbReference type="EMBL" id="KAI9272723.1"/>
    </source>
</evidence>
<comment type="similarity">
    <text evidence="1">Belongs to the cytochrome P450 family.</text>
</comment>
<dbReference type="PRINTS" id="PR00463">
    <property type="entry name" value="EP450I"/>
</dbReference>
<sequence length="521" mass="60102">MSTSSTKEGLLSVTAIIIGGTALGILGFLSLKYPDCRVFEDVQRDAPQVKGYPLIGTFFQQRKEYGRFHDAHHEQLEKLDTMTMINSSIGIPFAIITIDPRNVNYFLKTNYSNYVKDYHFRKKTIAFFGDGLFVNDGKKWKSHRRSSIKMFSTKSIQKYFDTVLVKELKVLTHQVLDQYASNGTTLDLQDLLSKFVINSLFRFGFGKDLQILAQKQHIHLVESLSNCLEHSLNLYLNPFTPIIDMMNYILHPQSKSIHQQYDTLHQFANTIISERRRDMKNGKQFDDFLSQYMDNTDEDGKPFTDNDLYSLIIGTIFVASETTPYALTWTIYNLIKNPMIEKKLLAEIDAYFPSDGDNYLGDLDPIKLYEAAKKMKYAHAVFNESMRLYPPVPALKRIAAEDDLWPDGTKIRKGDAIYCNVYAQGRNSKIWGSDCLEFKPERWILKDETLYKEEKGQWPVFAMGPRVCIGERLAYLHGITTLITLIRRYKFSLSKPNQKVEYKMGLSLPIKGGLKVYVEKR</sequence>
<proteinExistence type="inferred from homology"/>
<dbReference type="GO" id="GO:0020037">
    <property type="term" value="F:heme binding"/>
    <property type="evidence" value="ECO:0007669"/>
    <property type="project" value="InterPro"/>
</dbReference>
<gene>
    <name evidence="7" type="ORF">BDA99DRAFT_533560</name>
</gene>
<dbReference type="SUPFAM" id="SSF48264">
    <property type="entry name" value="Cytochrome P450"/>
    <property type="match status" value="1"/>
</dbReference>
<name>A0AAD5KJ80_9FUNG</name>
<dbReference type="PRINTS" id="PR00385">
    <property type="entry name" value="P450"/>
</dbReference>
<keyword evidence="8" id="KW-1185">Reference proteome</keyword>
<accession>A0AAD5KJ80</accession>
<dbReference type="EMBL" id="JAIXMP010000005">
    <property type="protein sequence ID" value="KAI9272723.1"/>
    <property type="molecule type" value="Genomic_DNA"/>
</dbReference>
<dbReference type="PANTHER" id="PTHR24296">
    <property type="entry name" value="CYTOCHROME P450"/>
    <property type="match status" value="1"/>
</dbReference>
<organism evidence="7 8">
    <name type="scientific">Phascolomyces articulosus</name>
    <dbReference type="NCBI Taxonomy" id="60185"/>
    <lineage>
        <taxon>Eukaryota</taxon>
        <taxon>Fungi</taxon>
        <taxon>Fungi incertae sedis</taxon>
        <taxon>Mucoromycota</taxon>
        <taxon>Mucoromycotina</taxon>
        <taxon>Mucoromycetes</taxon>
        <taxon>Mucorales</taxon>
        <taxon>Lichtheimiaceae</taxon>
        <taxon>Phascolomyces</taxon>
    </lineage>
</organism>
<evidence type="ECO:0000313" key="8">
    <source>
        <dbReference type="Proteomes" id="UP001209540"/>
    </source>
</evidence>
<comment type="cofactor">
    <cofactor evidence="5">
        <name>heme</name>
        <dbReference type="ChEBI" id="CHEBI:30413"/>
    </cofactor>
</comment>
<dbReference type="GO" id="GO:0004497">
    <property type="term" value="F:monooxygenase activity"/>
    <property type="evidence" value="ECO:0007669"/>
    <property type="project" value="InterPro"/>
</dbReference>
<keyword evidence="5" id="KW-0349">Heme</keyword>
<keyword evidence="3" id="KW-0560">Oxidoreductase</keyword>
<keyword evidence="4 5" id="KW-0408">Iron</keyword>
<dbReference type="InterPro" id="IPR001128">
    <property type="entry name" value="Cyt_P450"/>
</dbReference>
<dbReference type="GO" id="GO:0005506">
    <property type="term" value="F:iron ion binding"/>
    <property type="evidence" value="ECO:0007669"/>
    <property type="project" value="InterPro"/>
</dbReference>
<dbReference type="Gene3D" id="1.10.630.10">
    <property type="entry name" value="Cytochrome P450"/>
    <property type="match status" value="1"/>
</dbReference>